<dbReference type="EMBL" id="CYXR01000006">
    <property type="protein sequence ID" value="CUM84708.1"/>
    <property type="molecule type" value="Genomic_DNA"/>
</dbReference>
<keyword evidence="2" id="KW-1133">Transmembrane helix</keyword>
<organism evidence="3 4">
    <name type="scientific">Coprococcus comes</name>
    <dbReference type="NCBI Taxonomy" id="410072"/>
    <lineage>
        <taxon>Bacteria</taxon>
        <taxon>Bacillati</taxon>
        <taxon>Bacillota</taxon>
        <taxon>Clostridia</taxon>
        <taxon>Lachnospirales</taxon>
        <taxon>Lachnospiraceae</taxon>
        <taxon>Coprococcus</taxon>
    </lineage>
</organism>
<evidence type="ECO:0000256" key="2">
    <source>
        <dbReference type="SAM" id="Phobius"/>
    </source>
</evidence>
<reference evidence="3 4" key="1">
    <citation type="submission" date="2015-09" db="EMBL/GenBank/DDBJ databases">
        <authorList>
            <consortium name="Pathogen Informatics"/>
        </authorList>
    </citation>
    <scope>NUCLEOTIDE SEQUENCE [LARGE SCALE GENOMIC DNA]</scope>
    <source>
        <strain evidence="3 4">2789STDY5834962</strain>
    </source>
</reference>
<name>A0A173S5V8_9FIRM</name>
<dbReference type="AlphaFoldDB" id="A0A173S5V8"/>
<dbReference type="Proteomes" id="UP000095727">
    <property type="component" value="Unassembled WGS sequence"/>
</dbReference>
<feature type="compositionally biased region" description="Low complexity" evidence="1">
    <location>
        <begin position="110"/>
        <end position="131"/>
    </location>
</feature>
<accession>A0A173S5V8</accession>
<proteinExistence type="predicted"/>
<feature type="transmembrane region" description="Helical" evidence="2">
    <location>
        <begin position="140"/>
        <end position="161"/>
    </location>
</feature>
<evidence type="ECO:0000256" key="1">
    <source>
        <dbReference type="SAM" id="MobiDB-lite"/>
    </source>
</evidence>
<feature type="region of interest" description="Disordered" evidence="1">
    <location>
        <begin position="110"/>
        <end position="133"/>
    </location>
</feature>
<evidence type="ECO:0000313" key="3">
    <source>
        <dbReference type="EMBL" id="CUM84708.1"/>
    </source>
</evidence>
<keyword evidence="2" id="KW-0812">Transmembrane</keyword>
<protein>
    <submittedName>
        <fullName evidence="3">Uncharacterized protein</fullName>
    </submittedName>
</protein>
<dbReference type="RefSeq" id="WP_055156056.1">
    <property type="nucleotide sequence ID" value="NZ_CYXR01000006.1"/>
</dbReference>
<evidence type="ECO:0000313" key="4">
    <source>
        <dbReference type="Proteomes" id="UP000095727"/>
    </source>
</evidence>
<keyword evidence="2" id="KW-0472">Membrane</keyword>
<sequence>MRRRCSLCGGKLNGNICTECGLDNSKNDDQYVTLGNSGHEESLTHIHTEAEKPYEGKTMTRENVRKAKNADKNAKKAAAKKASKNAAAGKVNPAGNGYSAANASYNTAGTSYSQTGNQSYSYTSSSMKQSSRPVKKKRKLGKFLIGFVIIAAFAGELGGTISDEVQHYFDDYTYDDSDSYTEKDPYSDLQEVMPEEGELYEADLTAGIYKGGVHLPQGIYTLTCKSGSGQVELTDSKNNIWVQYNFGDDYDNTEEEVSDFEVFPGCYVIVEDTLELHMTAENAQMNLTAIANPLTESKTVSDKFTVGKDVPAGVYDVKCVEGFGIFDYDVTVSAGYENYMGMLIGNEESGFPQELKNIVLIDGTEVDLEGLTVELTPSEWIESEEYESFYDNYY</sequence>
<gene>
    <name evidence="3" type="ORF">ERS852574_01092</name>
</gene>